<evidence type="ECO:0000313" key="1">
    <source>
        <dbReference type="EMBL" id="ETN73511.1"/>
    </source>
</evidence>
<dbReference type="GO" id="GO:0003824">
    <property type="term" value="F:catalytic activity"/>
    <property type="evidence" value="ECO:0007669"/>
    <property type="project" value="InterPro"/>
</dbReference>
<reference evidence="2" key="1">
    <citation type="journal article" date="2014" name="Nat. Genet.">
        <title>Genome of the human hookworm Necator americanus.</title>
        <authorList>
            <person name="Tang Y.T."/>
            <person name="Gao X."/>
            <person name="Rosa B.A."/>
            <person name="Abubucker S."/>
            <person name="Hallsworth-Pepin K."/>
            <person name="Martin J."/>
            <person name="Tyagi R."/>
            <person name="Heizer E."/>
            <person name="Zhang X."/>
            <person name="Bhonagiri-Palsikar V."/>
            <person name="Minx P."/>
            <person name="Warren W.C."/>
            <person name="Wang Q."/>
            <person name="Zhan B."/>
            <person name="Hotez P.J."/>
            <person name="Sternberg P.W."/>
            <person name="Dougall A."/>
            <person name="Gaze S.T."/>
            <person name="Mulvenna J."/>
            <person name="Sotillo J."/>
            <person name="Ranganathan S."/>
            <person name="Rabelo E.M."/>
            <person name="Wilson R.K."/>
            <person name="Felgner P.L."/>
            <person name="Bethony J."/>
            <person name="Hawdon J.M."/>
            <person name="Gasser R.B."/>
            <person name="Loukas A."/>
            <person name="Mitreva M."/>
        </authorList>
    </citation>
    <scope>NUCLEOTIDE SEQUENCE [LARGE SCALE GENOMIC DNA]</scope>
</reference>
<sequence>GHPIITPVGCENLHQEVELGVIIGKTAKYTNSAKLSIVPVVPILPATYLENNRKNIKQIFPY</sequence>
<dbReference type="AlphaFoldDB" id="W2SXB8"/>
<dbReference type="SUPFAM" id="SSF56529">
    <property type="entry name" value="FAH"/>
    <property type="match status" value="1"/>
</dbReference>
<gene>
    <name evidence="1" type="ORF">NECAME_18285</name>
</gene>
<feature type="non-terminal residue" evidence="1">
    <location>
        <position position="1"/>
    </location>
</feature>
<name>W2SXB8_NECAM</name>
<accession>W2SXB8</accession>
<protein>
    <submittedName>
        <fullName evidence="1">Uncharacterized protein</fullName>
    </submittedName>
</protein>
<keyword evidence="2" id="KW-1185">Reference proteome</keyword>
<dbReference type="InterPro" id="IPR036663">
    <property type="entry name" value="Fumarylacetoacetase_C_sf"/>
</dbReference>
<dbReference type="KEGG" id="nai:NECAME_18285"/>
<organism evidence="1 2">
    <name type="scientific">Necator americanus</name>
    <name type="common">Human hookworm</name>
    <dbReference type="NCBI Taxonomy" id="51031"/>
    <lineage>
        <taxon>Eukaryota</taxon>
        <taxon>Metazoa</taxon>
        <taxon>Ecdysozoa</taxon>
        <taxon>Nematoda</taxon>
        <taxon>Chromadorea</taxon>
        <taxon>Rhabditida</taxon>
        <taxon>Rhabditina</taxon>
        <taxon>Rhabditomorpha</taxon>
        <taxon>Strongyloidea</taxon>
        <taxon>Ancylostomatidae</taxon>
        <taxon>Bunostominae</taxon>
        <taxon>Necator</taxon>
    </lineage>
</organism>
<evidence type="ECO:0000313" key="2">
    <source>
        <dbReference type="Proteomes" id="UP000053676"/>
    </source>
</evidence>
<dbReference type="Proteomes" id="UP000053676">
    <property type="component" value="Unassembled WGS sequence"/>
</dbReference>
<proteinExistence type="predicted"/>
<dbReference type="OrthoDB" id="5842168at2759"/>
<dbReference type="EMBL" id="KI660548">
    <property type="protein sequence ID" value="ETN73511.1"/>
    <property type="molecule type" value="Genomic_DNA"/>
</dbReference>